<dbReference type="Pfam" id="PF14555">
    <property type="entry name" value="UBA_4"/>
    <property type="match status" value="1"/>
</dbReference>
<protein>
    <recommendedName>
        <fullName evidence="4">UBA domain-containing protein</fullName>
    </recommendedName>
</protein>
<feature type="compositionally biased region" description="Low complexity" evidence="1">
    <location>
        <begin position="677"/>
        <end position="703"/>
    </location>
</feature>
<dbReference type="OrthoDB" id="443682at2759"/>
<dbReference type="PROSITE" id="PS50330">
    <property type="entry name" value="UIM"/>
    <property type="match status" value="1"/>
</dbReference>
<feature type="region of interest" description="Disordered" evidence="1">
    <location>
        <begin position="50"/>
        <end position="69"/>
    </location>
</feature>
<keyword evidence="3" id="KW-1185">Reference proteome</keyword>
<dbReference type="SMART" id="SM00726">
    <property type="entry name" value="UIM"/>
    <property type="match status" value="2"/>
</dbReference>
<proteinExistence type="predicted"/>
<sequence>MSSESVGQLTAITGCSEAAAKELLSRYDGNLERALNSFYEAQDQSVTFHQPWNEPPAYDAQAGGNSKDNTLPIDLTGDGIDDEDIRKAMEASLQDSQPGQHYAPQPAASSQAMIGPMPESQQTLSEDEQLRQALEASVQSHNGGAFGTEASGSRTPLLPPHLELGEQSQRKDGAPVALVSPFATIDVIAAVLQAMFASTPARHAFLNFFPHDERVTDLANYWKGVSPRPDTKTPLFDEVDDRQKAQVDLCRRIQTLFAFMNQSERAVCVVTDVSSLTSNGVHMMGANKVPPSTIATTYYEFVLSSFEEAVKAATAVLPPPSQTDETPPPPPTLDEIQQRVKEAQTKISILHSYGAKAYASPPSPVDGQDADDVPPPDGIPVARAHIRVEHDSVNHDISSCLRAALAADGEGALITEPAAVLSMAIDHRAGEEPLPPFAVEETLFLDPFLWDRRKGLRLESELYAPEIQSTLATIQKLEARKQKLDGSGDKEPAALLKGAIDYFERLTDDGNDAMRRQGQGEAATRLRQVLAKVEQERRDTDALIARLRALVNAKRLELSRHAQEEAAKPEWRKVAYELCAVLVHESHRIVAYVRQRDGKWWRTCDGVATEVTAAEATSDKMRDANSAGVFWVSYQRRQYGQLPDEPCPEAIQSAVEEDNLTLQSELLSLARSGAATPVASSADAVTPADPATTTPASDAAPVSENGASEAIGQQEA</sequence>
<gene>
    <name evidence="2" type="ORF">PSFLO_02368</name>
</gene>
<evidence type="ECO:0000313" key="3">
    <source>
        <dbReference type="Proteomes" id="UP000323386"/>
    </source>
</evidence>
<dbReference type="Proteomes" id="UP000323386">
    <property type="component" value="Unassembled WGS sequence"/>
</dbReference>
<dbReference type="EMBL" id="OOIP01000005">
    <property type="protein sequence ID" value="SPO36897.1"/>
    <property type="molecule type" value="Genomic_DNA"/>
</dbReference>
<dbReference type="SUPFAM" id="SSF46934">
    <property type="entry name" value="UBA-like"/>
    <property type="match status" value="1"/>
</dbReference>
<dbReference type="InterPro" id="IPR009060">
    <property type="entry name" value="UBA-like_sf"/>
</dbReference>
<evidence type="ECO:0000313" key="2">
    <source>
        <dbReference type="EMBL" id="SPO36897.1"/>
    </source>
</evidence>
<dbReference type="PANTHER" id="PTHR39597">
    <property type="entry name" value="UBA DOMAIN-CONTAINING PROTEIN RUP1"/>
    <property type="match status" value="1"/>
</dbReference>
<feature type="region of interest" description="Disordered" evidence="1">
    <location>
        <begin position="677"/>
        <end position="716"/>
    </location>
</feature>
<dbReference type="PANTHER" id="PTHR39597:SF1">
    <property type="entry name" value="UBA DOMAIN-CONTAINING PROTEIN RUP1"/>
    <property type="match status" value="1"/>
</dbReference>
<reference evidence="2 3" key="1">
    <citation type="submission" date="2018-03" db="EMBL/GenBank/DDBJ databases">
        <authorList>
            <person name="Guldener U."/>
        </authorList>
    </citation>
    <scope>NUCLEOTIDE SEQUENCE [LARGE SCALE GENOMIC DNA]</scope>
    <source>
        <strain evidence="2 3">DAOM196992</strain>
    </source>
</reference>
<dbReference type="Gene3D" id="1.10.8.10">
    <property type="entry name" value="DNA helicase RuvA subunit, C-terminal domain"/>
    <property type="match status" value="1"/>
</dbReference>
<dbReference type="Gene3D" id="6.10.140.100">
    <property type="match status" value="1"/>
</dbReference>
<feature type="region of interest" description="Disordered" evidence="1">
    <location>
        <begin position="142"/>
        <end position="161"/>
    </location>
</feature>
<dbReference type="AlphaFoldDB" id="A0A5C3EZQ4"/>
<evidence type="ECO:0000256" key="1">
    <source>
        <dbReference type="SAM" id="MobiDB-lite"/>
    </source>
</evidence>
<dbReference type="InterPro" id="IPR003903">
    <property type="entry name" value="UIM_dom"/>
</dbReference>
<organism evidence="2 3">
    <name type="scientific">Pseudozyma flocculosa</name>
    <dbReference type="NCBI Taxonomy" id="84751"/>
    <lineage>
        <taxon>Eukaryota</taxon>
        <taxon>Fungi</taxon>
        <taxon>Dikarya</taxon>
        <taxon>Basidiomycota</taxon>
        <taxon>Ustilaginomycotina</taxon>
        <taxon>Ustilaginomycetes</taxon>
        <taxon>Ustilaginales</taxon>
        <taxon>Ustilaginaceae</taxon>
        <taxon>Pseudozyma</taxon>
    </lineage>
</organism>
<evidence type="ECO:0008006" key="4">
    <source>
        <dbReference type="Google" id="ProtNLM"/>
    </source>
</evidence>
<dbReference type="Pfam" id="PF02809">
    <property type="entry name" value="UIM"/>
    <property type="match status" value="2"/>
</dbReference>
<name>A0A5C3EZQ4_9BASI</name>
<accession>A0A5C3EZQ4</accession>
<dbReference type="Gene3D" id="3.90.70.10">
    <property type="entry name" value="Cysteine proteinases"/>
    <property type="match status" value="1"/>
</dbReference>
<feature type="region of interest" description="Disordered" evidence="1">
    <location>
        <begin position="92"/>
        <end position="113"/>
    </location>
</feature>
<dbReference type="InterPro" id="IPR055335">
    <property type="entry name" value="Ucp6/RUP1"/>
</dbReference>